<evidence type="ECO:0000313" key="2">
    <source>
        <dbReference type="EMBL" id="SEF91863.1"/>
    </source>
</evidence>
<proteinExistence type="predicted"/>
<evidence type="ECO:0000313" key="3">
    <source>
        <dbReference type="Proteomes" id="UP000236721"/>
    </source>
</evidence>
<feature type="transmembrane region" description="Helical" evidence="1">
    <location>
        <begin position="37"/>
        <end position="58"/>
    </location>
</feature>
<keyword evidence="1" id="KW-0472">Membrane</keyword>
<dbReference type="Proteomes" id="UP000236721">
    <property type="component" value="Unassembled WGS sequence"/>
</dbReference>
<organism evidence="2 3">
    <name type="scientific">Vibrio hangzhouensis</name>
    <dbReference type="NCBI Taxonomy" id="462991"/>
    <lineage>
        <taxon>Bacteria</taxon>
        <taxon>Pseudomonadati</taxon>
        <taxon>Pseudomonadota</taxon>
        <taxon>Gammaproteobacteria</taxon>
        <taxon>Vibrionales</taxon>
        <taxon>Vibrionaceae</taxon>
        <taxon>Vibrio</taxon>
    </lineage>
</organism>
<keyword evidence="3" id="KW-1185">Reference proteome</keyword>
<gene>
    <name evidence="2" type="ORF">SAMN04488244_10546</name>
</gene>
<sequence>MNKEMKLLVVAVVIALLNIISHLLLSKYFTDFPWLEISLASIPFIMMLLCVFAVRYAARALDEKRAKEVELLESFHDKHGEPE</sequence>
<dbReference type="OrthoDB" id="5917813at2"/>
<reference evidence="3" key="1">
    <citation type="submission" date="2016-10" db="EMBL/GenBank/DDBJ databases">
        <authorList>
            <person name="Varghese N."/>
            <person name="Submissions S."/>
        </authorList>
    </citation>
    <scope>NUCLEOTIDE SEQUENCE [LARGE SCALE GENOMIC DNA]</scope>
    <source>
        <strain evidence="3">CGMCC 1.7062</strain>
    </source>
</reference>
<keyword evidence="1" id="KW-1133">Transmembrane helix</keyword>
<dbReference type="RefSeq" id="WP_103879558.1">
    <property type="nucleotide sequence ID" value="NZ_FNVG01000005.1"/>
</dbReference>
<keyword evidence="1" id="KW-0812">Transmembrane</keyword>
<dbReference type="EMBL" id="FNVG01000005">
    <property type="protein sequence ID" value="SEF91863.1"/>
    <property type="molecule type" value="Genomic_DNA"/>
</dbReference>
<evidence type="ECO:0000256" key="1">
    <source>
        <dbReference type="SAM" id="Phobius"/>
    </source>
</evidence>
<dbReference type="AlphaFoldDB" id="A0A1H5VXK0"/>
<name>A0A1H5VXK0_9VIBR</name>
<protein>
    <submittedName>
        <fullName evidence="2">Uncharacterized protein</fullName>
    </submittedName>
</protein>
<accession>A0A1H5VXK0</accession>
<feature type="transmembrane region" description="Helical" evidence="1">
    <location>
        <begin position="7"/>
        <end position="25"/>
    </location>
</feature>